<feature type="transmembrane region" description="Helical" evidence="1">
    <location>
        <begin position="564"/>
        <end position="584"/>
    </location>
</feature>
<feature type="transmembrane region" description="Helical" evidence="1">
    <location>
        <begin position="1264"/>
        <end position="1283"/>
    </location>
</feature>
<feature type="transmembrane region" description="Helical" evidence="1">
    <location>
        <begin position="1090"/>
        <end position="1110"/>
    </location>
</feature>
<sequence>EPRNAMETTSATRLPVLWHHRDSQNANFKTRSQHWQCRRCSASQPGPTCRRSATPAQGTRFPVSTGCGSSACCGSSPGTPACSPSPSPVNKTAVSIQTVVTTVLLALSLTLRDVMHTEVPSLYLCRLTLRVCARSGVMVAYLFFKNSGNMESKSEDGAGAILRTNCLRFVVTQLNASWFYHNSVFHNPIMVRDQTTCPNYWWRNALYINTLFPVKDMCMIWSWYLANDTQFYTLGILLLLVSSKYFKLAVTALFTFLVSSWFTTATIVLSSQHTPSIEEPLGLFDELYDKPWTRLGPYVVGMCAGWILCRTNCTIKMHRAVLWTGWALSTGMTFILVHGLYGNLGPIMSAAYVALSHTAWAIAVAWIVIACSTRNGGYVNKLLSCKFLYPLSRISYCAYLVHPLVMISVIMHMDSPVHLGRATMIVVIFGYFMMSYMLSLVVSLGFEAPTIALLNILHPIKRKMNATTYKLQSPLLISTRNRDSAESISITVYPYQWARDLQGQLQTHSNNDCASVFTSILQNEFRVLVKKYQCKEAQLRIDVLTFLKITMTPRKFPQTRPTKGLPLTAMTLTACVTSLIPIVACLDVGTVAQVLPNSTQKHVSGKLPQILNNTLHIFESRDKSSTEHLGGKDSQKNPEVEYFGVPDVSHNMPTVPQERTNRTRDLAGGTTKQAFKTGESMNGLERLQNLYNPHLWGSSPPGELGTKCGEDMRIYLAGLNNGSVWAAKMTDASGRYSSQFFFGNGFWLGSHTLCGELQLRDSNVDPPPFGVAFHVAKLQLALSSTLTPVSRQVFLGLCLPRSCGPADITSLLRPGDTLQVMRVKPVPGDYSLLSDTKFYVLGGVLAVVCVLIATGSCYELLLSRGEKTKNQSADMLGLKTHLLFTSIQKTFLVLKNFSHASGLLPQLLLCFSAVQNGRKILNCDTQEDSLTSVHGLRFLSLAWVILVHTYLQVFAIAENKTLRTLTERNFMFQTISNATFSVDTFFFISGLLVTFLYYRTSNQQQQQDASGCSFRDSAIKFSTLLYYRFVRLTPVYLFVLGLVEVTMRALHNNSVFEPKVMDHLNCENYWWRNALYINSLYPRREMCMLWSWYMANDTQFYVLGILLLLVSVRYFRAVVVAWTVFLVSSWCTTGVISYQYQYLARIQKPFAQFDMLYDKPWTRVGPYLVGMATGWLLCRTKCTLKMSPLVLTGGWSLSLLCMFGLVYGLLHVQLGTFTSAVYASLGHTAWGLGLAWIVVACCTGHGGVVNNLLSFRALFPLSRLTYCAYLLHPLIMVVTAFSLDGPLHIHNMMVRLVGTSPQMQNGPFPTVQWWSVSPLLQQAPLAGQSQTSSPSMGCLSAIGWQEELVAAYCTGD</sequence>
<feature type="transmembrane region" description="Helical" evidence="1">
    <location>
        <begin position="838"/>
        <end position="861"/>
    </location>
</feature>
<evidence type="ECO:0000256" key="1">
    <source>
        <dbReference type="SAM" id="Phobius"/>
    </source>
</evidence>
<accession>A0A6L2QCY2</accession>
<dbReference type="InterPro" id="IPR002656">
    <property type="entry name" value="Acyl_transf_3_dom"/>
</dbReference>
<dbReference type="EMBL" id="BLKM01001292">
    <property type="protein sequence ID" value="GFG39917.1"/>
    <property type="molecule type" value="Genomic_DNA"/>
</dbReference>
<protein>
    <recommendedName>
        <fullName evidence="2">Nose resistant-to-fluoxetine protein N-terminal domain-containing protein</fullName>
    </recommendedName>
</protein>
<feature type="transmembrane region" description="Helical" evidence="1">
    <location>
        <begin position="221"/>
        <end position="241"/>
    </location>
</feature>
<organism evidence="3 4">
    <name type="scientific">Coptotermes formosanus</name>
    <name type="common">Formosan subterranean termite</name>
    <dbReference type="NCBI Taxonomy" id="36987"/>
    <lineage>
        <taxon>Eukaryota</taxon>
        <taxon>Metazoa</taxon>
        <taxon>Ecdysozoa</taxon>
        <taxon>Arthropoda</taxon>
        <taxon>Hexapoda</taxon>
        <taxon>Insecta</taxon>
        <taxon>Pterygota</taxon>
        <taxon>Neoptera</taxon>
        <taxon>Polyneoptera</taxon>
        <taxon>Dictyoptera</taxon>
        <taxon>Blattodea</taxon>
        <taxon>Blattoidea</taxon>
        <taxon>Termitoidae</taxon>
        <taxon>Rhinotermitidae</taxon>
        <taxon>Coptotermes</taxon>
    </lineage>
</organism>
<evidence type="ECO:0000313" key="4">
    <source>
        <dbReference type="Proteomes" id="UP000502823"/>
    </source>
</evidence>
<feature type="domain" description="Nose resistant-to-fluoxetine protein N-terminal" evidence="2">
    <location>
        <begin position="705"/>
        <end position="835"/>
    </location>
</feature>
<dbReference type="SMART" id="SM00703">
    <property type="entry name" value="NRF"/>
    <property type="match status" value="1"/>
</dbReference>
<comment type="caution">
    <text evidence="3">The sequence shown here is derived from an EMBL/GenBank/DDBJ whole genome shotgun (WGS) entry which is preliminary data.</text>
</comment>
<feature type="transmembrane region" description="Helical" evidence="1">
    <location>
        <begin position="1117"/>
        <end position="1140"/>
    </location>
</feature>
<feature type="transmembrane region" description="Helical" evidence="1">
    <location>
        <begin position="1160"/>
        <end position="1177"/>
    </location>
</feature>
<keyword evidence="1" id="KW-0812">Transmembrane</keyword>
<dbReference type="PANTHER" id="PTHR11161:SF69">
    <property type="entry name" value="NOSE RESISTANT TO FLUOXETINE PROTEIN 6-LIKE PROTEIN"/>
    <property type="match status" value="1"/>
</dbReference>
<dbReference type="Proteomes" id="UP000502823">
    <property type="component" value="Unassembled WGS sequence"/>
</dbReference>
<dbReference type="GO" id="GO:0016747">
    <property type="term" value="F:acyltransferase activity, transferring groups other than amino-acyl groups"/>
    <property type="evidence" value="ECO:0007669"/>
    <property type="project" value="InterPro"/>
</dbReference>
<dbReference type="InterPro" id="IPR006621">
    <property type="entry name" value="Nose-resist-to-fluoxetine_N"/>
</dbReference>
<keyword evidence="1" id="KW-0472">Membrane</keyword>
<reference evidence="4" key="1">
    <citation type="submission" date="2020-01" db="EMBL/GenBank/DDBJ databases">
        <title>Draft genome sequence of the Termite Coptotermes fromosanus.</title>
        <authorList>
            <person name="Itakura S."/>
            <person name="Yosikawa Y."/>
            <person name="Umezawa K."/>
        </authorList>
    </citation>
    <scope>NUCLEOTIDE SEQUENCE [LARGE SCALE GENOMIC DNA]</scope>
</reference>
<feature type="transmembrane region" description="Helical" evidence="1">
    <location>
        <begin position="1025"/>
        <end position="1043"/>
    </location>
</feature>
<feature type="transmembrane region" description="Helical" evidence="1">
    <location>
        <begin position="321"/>
        <end position="341"/>
    </location>
</feature>
<evidence type="ECO:0000259" key="2">
    <source>
        <dbReference type="SMART" id="SM00703"/>
    </source>
</evidence>
<feature type="transmembrane region" description="Helical" evidence="1">
    <location>
        <begin position="248"/>
        <end position="271"/>
    </location>
</feature>
<feature type="transmembrane region" description="Helical" evidence="1">
    <location>
        <begin position="938"/>
        <end position="957"/>
    </location>
</feature>
<dbReference type="Pfam" id="PF01757">
    <property type="entry name" value="Acyl_transf_3"/>
    <property type="match status" value="2"/>
</dbReference>
<feature type="transmembrane region" description="Helical" evidence="1">
    <location>
        <begin position="977"/>
        <end position="998"/>
    </location>
</feature>
<feature type="transmembrane region" description="Helical" evidence="1">
    <location>
        <begin position="394"/>
        <end position="413"/>
    </location>
</feature>
<name>A0A6L2QCY2_COPFO</name>
<dbReference type="OrthoDB" id="207378at2759"/>
<keyword evidence="4" id="KW-1185">Reference proteome</keyword>
<feature type="transmembrane region" description="Helical" evidence="1">
    <location>
        <begin position="1230"/>
        <end position="1252"/>
    </location>
</feature>
<feature type="transmembrane region" description="Helical" evidence="1">
    <location>
        <begin position="1189"/>
        <end position="1210"/>
    </location>
</feature>
<keyword evidence="1" id="KW-1133">Transmembrane helix</keyword>
<feature type="transmembrane region" description="Helical" evidence="1">
    <location>
        <begin position="291"/>
        <end position="309"/>
    </location>
</feature>
<dbReference type="InParanoid" id="A0A6L2QCY2"/>
<gene>
    <name evidence="3" type="ORF">Cfor_03361</name>
</gene>
<dbReference type="Pfam" id="PF20146">
    <property type="entry name" value="NRF"/>
    <property type="match status" value="1"/>
</dbReference>
<evidence type="ECO:0000313" key="3">
    <source>
        <dbReference type="EMBL" id="GFG39917.1"/>
    </source>
</evidence>
<dbReference type="InterPro" id="IPR052728">
    <property type="entry name" value="O2_lipid_transport_reg"/>
</dbReference>
<feature type="non-terminal residue" evidence="3">
    <location>
        <position position="1"/>
    </location>
</feature>
<dbReference type="PANTHER" id="PTHR11161">
    <property type="entry name" value="O-ACYLTRANSFERASE"/>
    <property type="match status" value="1"/>
</dbReference>
<proteinExistence type="predicted"/>
<feature type="transmembrane region" description="Helical" evidence="1">
    <location>
        <begin position="347"/>
        <end position="373"/>
    </location>
</feature>
<feature type="transmembrane region" description="Helical" evidence="1">
    <location>
        <begin position="425"/>
        <end position="454"/>
    </location>
</feature>